<feature type="transmembrane region" description="Helical" evidence="1">
    <location>
        <begin position="163"/>
        <end position="182"/>
    </location>
</feature>
<dbReference type="EMBL" id="JACHGF010000007">
    <property type="protein sequence ID" value="MBB5285764.1"/>
    <property type="molecule type" value="Genomic_DNA"/>
</dbReference>
<organism evidence="2 3">
    <name type="scientific">Rhabdobacter roseus</name>
    <dbReference type="NCBI Taxonomy" id="1655419"/>
    <lineage>
        <taxon>Bacteria</taxon>
        <taxon>Pseudomonadati</taxon>
        <taxon>Bacteroidota</taxon>
        <taxon>Cytophagia</taxon>
        <taxon>Cytophagales</taxon>
        <taxon>Cytophagaceae</taxon>
        <taxon>Rhabdobacter</taxon>
    </lineage>
</organism>
<keyword evidence="3" id="KW-1185">Reference proteome</keyword>
<accession>A0A840TR15</accession>
<feature type="transmembrane region" description="Helical" evidence="1">
    <location>
        <begin position="134"/>
        <end position="156"/>
    </location>
</feature>
<name>A0A840TR15_9BACT</name>
<comment type="caution">
    <text evidence="2">The sequence shown here is derived from an EMBL/GenBank/DDBJ whole genome shotgun (WGS) entry which is preliminary data.</text>
</comment>
<dbReference type="RefSeq" id="WP_184176257.1">
    <property type="nucleotide sequence ID" value="NZ_JACHGF010000007.1"/>
</dbReference>
<dbReference type="Pfam" id="PF14329">
    <property type="entry name" value="DUF4386"/>
    <property type="match status" value="1"/>
</dbReference>
<proteinExistence type="predicted"/>
<dbReference type="Proteomes" id="UP000557307">
    <property type="component" value="Unassembled WGS sequence"/>
</dbReference>
<keyword evidence="1" id="KW-0812">Transmembrane</keyword>
<sequence>MQTQQNMARLAGVLFLVPLLSYGFGNALVEAVLAQPDYLSTLVYHKNRLLAGALLMLVNSGAVVALGVVLYPILRPHYPRLALGYLAARLMEAVVLAGGIVSLLTLGTLSQQLVVAPEVLYLNTLGTLAVQVHYLAYQLAMIVLGLGSIFFCLVLHKSRLAPPWLAVWGGGGYFLLLVGAGLELFGYPYGITLALPGGLFELTLGLWLIFRGFNRPVVREVPA</sequence>
<evidence type="ECO:0000313" key="3">
    <source>
        <dbReference type="Proteomes" id="UP000557307"/>
    </source>
</evidence>
<keyword evidence="1" id="KW-1133">Transmembrane helix</keyword>
<feature type="transmembrane region" description="Helical" evidence="1">
    <location>
        <begin position="49"/>
        <end position="74"/>
    </location>
</feature>
<dbReference type="InterPro" id="IPR025495">
    <property type="entry name" value="DUF4386"/>
</dbReference>
<feature type="transmembrane region" description="Helical" evidence="1">
    <location>
        <begin position="188"/>
        <end position="210"/>
    </location>
</feature>
<evidence type="ECO:0000313" key="2">
    <source>
        <dbReference type="EMBL" id="MBB5285764.1"/>
    </source>
</evidence>
<dbReference type="AlphaFoldDB" id="A0A840TR15"/>
<gene>
    <name evidence="2" type="ORF">HNQ92_003924</name>
</gene>
<evidence type="ECO:0000256" key="1">
    <source>
        <dbReference type="SAM" id="Phobius"/>
    </source>
</evidence>
<reference evidence="2 3" key="1">
    <citation type="submission" date="2020-08" db="EMBL/GenBank/DDBJ databases">
        <title>Genomic Encyclopedia of Type Strains, Phase IV (KMG-IV): sequencing the most valuable type-strain genomes for metagenomic binning, comparative biology and taxonomic classification.</title>
        <authorList>
            <person name="Goeker M."/>
        </authorList>
    </citation>
    <scope>NUCLEOTIDE SEQUENCE [LARGE SCALE GENOMIC DNA]</scope>
    <source>
        <strain evidence="2 3">DSM 105074</strain>
    </source>
</reference>
<keyword evidence="1" id="KW-0472">Membrane</keyword>
<protein>
    <recommendedName>
        <fullName evidence="4">DUF4386 domain-containing protein</fullName>
    </recommendedName>
</protein>
<evidence type="ECO:0008006" key="4">
    <source>
        <dbReference type="Google" id="ProtNLM"/>
    </source>
</evidence>
<feature type="transmembrane region" description="Helical" evidence="1">
    <location>
        <begin position="94"/>
        <end position="114"/>
    </location>
</feature>